<dbReference type="PROSITE" id="PS50928">
    <property type="entry name" value="ABC_TM1"/>
    <property type="match status" value="1"/>
</dbReference>
<evidence type="ECO:0000256" key="4">
    <source>
        <dbReference type="ARBA" id="ARBA00022692"/>
    </source>
</evidence>
<dbReference type="GO" id="GO:0005886">
    <property type="term" value="C:plasma membrane"/>
    <property type="evidence" value="ECO:0007669"/>
    <property type="project" value="UniProtKB-SubCell"/>
</dbReference>
<organism evidence="10 11">
    <name type="scientific">Pseudonocardia kunmingensis</name>
    <dbReference type="NCBI Taxonomy" id="630975"/>
    <lineage>
        <taxon>Bacteria</taxon>
        <taxon>Bacillati</taxon>
        <taxon>Actinomycetota</taxon>
        <taxon>Actinomycetes</taxon>
        <taxon>Pseudonocardiales</taxon>
        <taxon>Pseudonocardiaceae</taxon>
        <taxon>Pseudonocardia</taxon>
    </lineage>
</organism>
<keyword evidence="11" id="KW-1185">Reference proteome</keyword>
<evidence type="ECO:0000256" key="1">
    <source>
        <dbReference type="ARBA" id="ARBA00004651"/>
    </source>
</evidence>
<dbReference type="PANTHER" id="PTHR30151:SF20">
    <property type="entry name" value="ABC TRANSPORTER PERMEASE PROTEIN HI_0355-RELATED"/>
    <property type="match status" value="1"/>
</dbReference>
<sequence length="290" mass="31470">MVSESAVHGVGTGDSPGRNGRLARSERGTRRVRTGDSRVWGRVAPPLVLVALGLLGWQWYVTAAGVRPQVLPSPLRVLEQGWAYREQIWANTVPTLQVTAVGFGVSLALGWALAVAVDFSPWLRRALTPLLVASQTLPIIAIAPLLIIWFGFGLLPKVVVIALVTFFPIAVGLIEGFAATDRQATDLLRSMGASRWAQFRYVRLPGALPRFFTALRIGITYAVTGAIFAEYVGATAGLGIFMSLQKNSFRTDLVLAAVLVTALLSVTLFLLTYAVERLVIPWYRAERADA</sequence>
<feature type="domain" description="ABC transmembrane type-1" evidence="9">
    <location>
        <begin position="92"/>
        <end position="272"/>
    </location>
</feature>
<evidence type="ECO:0000256" key="5">
    <source>
        <dbReference type="ARBA" id="ARBA00022989"/>
    </source>
</evidence>
<dbReference type="Gene3D" id="1.10.3720.10">
    <property type="entry name" value="MetI-like"/>
    <property type="match status" value="1"/>
</dbReference>
<proteinExistence type="inferred from homology"/>
<dbReference type="SUPFAM" id="SSF161098">
    <property type="entry name" value="MetI-like"/>
    <property type="match status" value="1"/>
</dbReference>
<dbReference type="InterPro" id="IPR000515">
    <property type="entry name" value="MetI-like"/>
</dbReference>
<evidence type="ECO:0000256" key="2">
    <source>
        <dbReference type="ARBA" id="ARBA00022448"/>
    </source>
</evidence>
<feature type="transmembrane region" description="Helical" evidence="7">
    <location>
        <begin position="39"/>
        <end position="60"/>
    </location>
</feature>
<comment type="similarity">
    <text evidence="7">Belongs to the binding-protein-dependent transport system permease family.</text>
</comment>
<comment type="subcellular location">
    <subcellularLocation>
        <location evidence="1 7">Cell membrane</location>
        <topology evidence="1 7">Multi-pass membrane protein</topology>
    </subcellularLocation>
</comment>
<keyword evidence="4 7" id="KW-0812">Transmembrane</keyword>
<dbReference type="Proteomes" id="UP000315677">
    <property type="component" value="Unassembled WGS sequence"/>
</dbReference>
<dbReference type="AlphaFoldDB" id="A0A543DWT8"/>
<gene>
    <name evidence="10" type="ORF">FB558_0519</name>
</gene>
<keyword evidence="5 7" id="KW-1133">Transmembrane helix</keyword>
<evidence type="ECO:0000256" key="3">
    <source>
        <dbReference type="ARBA" id="ARBA00022475"/>
    </source>
</evidence>
<feature type="region of interest" description="Disordered" evidence="8">
    <location>
        <begin position="1"/>
        <end position="30"/>
    </location>
</feature>
<keyword evidence="6 7" id="KW-0472">Membrane</keyword>
<feature type="transmembrane region" description="Helical" evidence="7">
    <location>
        <begin position="158"/>
        <end position="179"/>
    </location>
</feature>
<name>A0A543DWT8_9PSEU</name>
<evidence type="ECO:0000313" key="10">
    <source>
        <dbReference type="EMBL" id="TQM13766.1"/>
    </source>
</evidence>
<keyword evidence="3" id="KW-1003">Cell membrane</keyword>
<evidence type="ECO:0000259" key="9">
    <source>
        <dbReference type="PROSITE" id="PS50928"/>
    </source>
</evidence>
<feature type="transmembrane region" description="Helical" evidence="7">
    <location>
        <begin position="96"/>
        <end position="117"/>
    </location>
</feature>
<dbReference type="InterPro" id="IPR035906">
    <property type="entry name" value="MetI-like_sf"/>
</dbReference>
<feature type="transmembrane region" description="Helical" evidence="7">
    <location>
        <begin position="129"/>
        <end position="152"/>
    </location>
</feature>
<dbReference type="CDD" id="cd06261">
    <property type="entry name" value="TM_PBP2"/>
    <property type="match status" value="1"/>
</dbReference>
<dbReference type="GO" id="GO:0055085">
    <property type="term" value="P:transmembrane transport"/>
    <property type="evidence" value="ECO:0007669"/>
    <property type="project" value="InterPro"/>
</dbReference>
<protein>
    <submittedName>
        <fullName evidence="10">ABC-type nitrate/sulfonate/bicarbonate transport system permease component</fullName>
    </submittedName>
</protein>
<evidence type="ECO:0000313" key="11">
    <source>
        <dbReference type="Proteomes" id="UP000315677"/>
    </source>
</evidence>
<keyword evidence="2 7" id="KW-0813">Transport</keyword>
<comment type="caution">
    <text evidence="10">The sequence shown here is derived from an EMBL/GenBank/DDBJ whole genome shotgun (WGS) entry which is preliminary data.</text>
</comment>
<dbReference type="EMBL" id="VFPA01000001">
    <property type="protein sequence ID" value="TQM13766.1"/>
    <property type="molecule type" value="Genomic_DNA"/>
</dbReference>
<feature type="transmembrane region" description="Helical" evidence="7">
    <location>
        <begin position="253"/>
        <end position="275"/>
    </location>
</feature>
<reference evidence="10 11" key="1">
    <citation type="submission" date="2019-06" db="EMBL/GenBank/DDBJ databases">
        <title>Sequencing the genomes of 1000 actinobacteria strains.</title>
        <authorList>
            <person name="Klenk H.-P."/>
        </authorList>
    </citation>
    <scope>NUCLEOTIDE SEQUENCE [LARGE SCALE GENOMIC DNA]</scope>
    <source>
        <strain evidence="10 11">DSM 45301</strain>
    </source>
</reference>
<dbReference type="PANTHER" id="PTHR30151">
    <property type="entry name" value="ALKANE SULFONATE ABC TRANSPORTER-RELATED, MEMBRANE SUBUNIT"/>
    <property type="match status" value="1"/>
</dbReference>
<evidence type="ECO:0000256" key="6">
    <source>
        <dbReference type="ARBA" id="ARBA00023136"/>
    </source>
</evidence>
<accession>A0A543DWT8</accession>
<feature type="transmembrane region" description="Helical" evidence="7">
    <location>
        <begin position="219"/>
        <end position="241"/>
    </location>
</feature>
<dbReference type="Pfam" id="PF00528">
    <property type="entry name" value="BPD_transp_1"/>
    <property type="match status" value="1"/>
</dbReference>
<evidence type="ECO:0000256" key="7">
    <source>
        <dbReference type="RuleBase" id="RU363032"/>
    </source>
</evidence>
<evidence type="ECO:0000256" key="8">
    <source>
        <dbReference type="SAM" id="MobiDB-lite"/>
    </source>
</evidence>